<dbReference type="EMBL" id="JAXCGZ010011333">
    <property type="protein sequence ID" value="KAK7075283.1"/>
    <property type="molecule type" value="Genomic_DNA"/>
</dbReference>
<keyword evidence="1" id="KW-0732">Signal</keyword>
<keyword evidence="3" id="KW-1185">Reference proteome</keyword>
<accession>A0AAN8X790</accession>
<evidence type="ECO:0000313" key="2">
    <source>
        <dbReference type="EMBL" id="KAK7075283.1"/>
    </source>
</evidence>
<gene>
    <name evidence="2" type="ORF">SK128_009988</name>
</gene>
<evidence type="ECO:0000256" key="1">
    <source>
        <dbReference type="SAM" id="SignalP"/>
    </source>
</evidence>
<reference evidence="2 3" key="1">
    <citation type="submission" date="2023-11" db="EMBL/GenBank/DDBJ databases">
        <title>Halocaridina rubra genome assembly.</title>
        <authorList>
            <person name="Smith C."/>
        </authorList>
    </citation>
    <scope>NUCLEOTIDE SEQUENCE [LARGE SCALE GENOMIC DNA]</scope>
    <source>
        <strain evidence="2">EP-1</strain>
        <tissue evidence="2">Whole</tissue>
    </source>
</reference>
<organism evidence="2 3">
    <name type="scientific">Halocaridina rubra</name>
    <name type="common">Hawaiian red shrimp</name>
    <dbReference type="NCBI Taxonomy" id="373956"/>
    <lineage>
        <taxon>Eukaryota</taxon>
        <taxon>Metazoa</taxon>
        <taxon>Ecdysozoa</taxon>
        <taxon>Arthropoda</taxon>
        <taxon>Crustacea</taxon>
        <taxon>Multicrustacea</taxon>
        <taxon>Malacostraca</taxon>
        <taxon>Eumalacostraca</taxon>
        <taxon>Eucarida</taxon>
        <taxon>Decapoda</taxon>
        <taxon>Pleocyemata</taxon>
        <taxon>Caridea</taxon>
        <taxon>Atyoidea</taxon>
        <taxon>Atyidae</taxon>
        <taxon>Halocaridina</taxon>
    </lineage>
</organism>
<dbReference type="AlphaFoldDB" id="A0AAN8X790"/>
<name>A0AAN8X790_HALRR</name>
<comment type="caution">
    <text evidence="2">The sequence shown here is derived from an EMBL/GenBank/DDBJ whole genome shotgun (WGS) entry which is preliminary data.</text>
</comment>
<dbReference type="Proteomes" id="UP001381693">
    <property type="component" value="Unassembled WGS sequence"/>
</dbReference>
<proteinExistence type="predicted"/>
<protein>
    <submittedName>
        <fullName evidence="2">Uncharacterized protein</fullName>
    </submittedName>
</protein>
<feature type="chain" id="PRO_5043040501" evidence="1">
    <location>
        <begin position="16"/>
        <end position="156"/>
    </location>
</feature>
<sequence>MKAIVCLMLVAAACAYPPALGRGRPMLTYDNSLENGVMQRSMEWVYPIARGGGAQTKSSFPQRVEDLQRILDSGYMDRSDEMMLRTVMNNPERFGNREYVVDASGEVYFLPVGGAGAARDTGSAGAAVGAGSAGGFAGEGTFGATQPGTGALPVKK</sequence>
<evidence type="ECO:0000313" key="3">
    <source>
        <dbReference type="Proteomes" id="UP001381693"/>
    </source>
</evidence>
<feature type="signal peptide" evidence="1">
    <location>
        <begin position="1"/>
        <end position="15"/>
    </location>
</feature>